<keyword evidence="3" id="KW-1185">Reference proteome</keyword>
<dbReference type="AlphaFoldDB" id="A0A7D3XK82"/>
<evidence type="ECO:0000313" key="3">
    <source>
        <dbReference type="Proteomes" id="UP000503088"/>
    </source>
</evidence>
<dbReference type="KEGG" id="kpul:GXN76_13105"/>
<gene>
    <name evidence="2" type="ORF">GXN76_13105</name>
</gene>
<accession>A0A7D3XK82</accession>
<protein>
    <recommendedName>
        <fullName evidence="4">Helix-turn-helix domain-containing protein</fullName>
    </recommendedName>
</protein>
<feature type="region of interest" description="Disordered" evidence="1">
    <location>
        <begin position="277"/>
        <end position="317"/>
    </location>
</feature>
<feature type="compositionally biased region" description="Basic and acidic residues" evidence="1">
    <location>
        <begin position="304"/>
        <end position="317"/>
    </location>
</feature>
<dbReference type="EMBL" id="CP048104">
    <property type="protein sequence ID" value="QKG85319.1"/>
    <property type="molecule type" value="Genomic_DNA"/>
</dbReference>
<proteinExistence type="predicted"/>
<reference evidence="2 3" key="1">
    <citation type="submission" date="2020-01" db="EMBL/GenBank/DDBJ databases">
        <authorList>
            <person name="Gulvik C.A."/>
            <person name="Batra D.G."/>
        </authorList>
    </citation>
    <scope>NUCLEOTIDE SEQUENCE [LARGE SCALE GENOMIC DNA]</scope>
    <source>
        <strain evidence="2 3">W9323</strain>
    </source>
</reference>
<organism evidence="2 3">
    <name type="scientific">Kroppenstedtia pulmonis</name>
    <dbReference type="NCBI Taxonomy" id="1380685"/>
    <lineage>
        <taxon>Bacteria</taxon>
        <taxon>Bacillati</taxon>
        <taxon>Bacillota</taxon>
        <taxon>Bacilli</taxon>
        <taxon>Bacillales</taxon>
        <taxon>Thermoactinomycetaceae</taxon>
        <taxon>Kroppenstedtia</taxon>
    </lineage>
</organism>
<evidence type="ECO:0000256" key="1">
    <source>
        <dbReference type="SAM" id="MobiDB-lite"/>
    </source>
</evidence>
<evidence type="ECO:0000313" key="2">
    <source>
        <dbReference type="EMBL" id="QKG85319.1"/>
    </source>
</evidence>
<feature type="region of interest" description="Disordered" evidence="1">
    <location>
        <begin position="70"/>
        <end position="103"/>
    </location>
</feature>
<dbReference type="Proteomes" id="UP000503088">
    <property type="component" value="Chromosome"/>
</dbReference>
<sequence>MTSDHQKTEKDTASKTETLYTLEEVARLLQVQPEVLHRSILAGIIHSLEKDGDYWISESEVARIQDKITSVPPDPEFQPEEPQEVLLKPEPESQQKQHQNSSANWNRMWKDSLSKIIEQFHRLKKPLSHIKLKEWIQGFFRVVEKKKQTEVYEEYEKKQVSVKLGFMTGQNEMYCDFCEVRDHFYPGAIFADVYVDGMLKWLMCPNCLNYCRQQAHGSLEQNIRARFNHLAHRLEREAHRARNLAASEDFHTPSPYEWEAWETASVAMQEVASAYASEPGYEPHFHQEQQGWAQDDTDETPSDEPYHEHQTSEPPRS</sequence>
<evidence type="ECO:0008006" key="4">
    <source>
        <dbReference type="Google" id="ProtNLM"/>
    </source>
</evidence>
<name>A0A7D3XK82_9BACL</name>
<dbReference type="RefSeq" id="WP_173223864.1">
    <property type="nucleotide sequence ID" value="NZ_CP048104.1"/>
</dbReference>